<feature type="transmembrane region" description="Helical" evidence="7">
    <location>
        <begin position="318"/>
        <end position="340"/>
    </location>
</feature>
<feature type="transmembrane region" description="Helical" evidence="7">
    <location>
        <begin position="244"/>
        <end position="262"/>
    </location>
</feature>
<evidence type="ECO:0000256" key="7">
    <source>
        <dbReference type="RuleBase" id="RU363032"/>
    </source>
</evidence>
<keyword evidence="5 7" id="KW-1133">Transmembrane helix</keyword>
<sequence length="411" mass="44713">MALVLTLLVGLASALASLGSVSLLLVLWGGLKTVLPLDAALAGGLLLGALAWALARRERLRPPPMVLAGLGLGLVWALAAGGDPYRLGLAPFWNLLAPLVAGGFAGLATGYGLREVRLERPDSEAWELVGLRLLRGAAFLVFVFMVVFPFWAMVAASLKPRAEFLADPANLGLPLHVFSEGFWPGLKKMLVGYREVLVTFKFLRYIGNTAFVSVSTMFITLALAVLGAYAVARLEFRGRAVMERAILLTYMFPAIVLAIPLYTIFTQLGLRDNLIGLIIVYLAQTLPVALYMLRSYFETIPASLEEAGLIDGCSRFEVIWRITLPLALPALASVGLYVFMIAWNEFLFAFMFLDTPELFTLSRGMVGLNSQEVPRQFLMAGAVIVTVPIMILFFWFEKYLVGGLTAGGVKG</sequence>
<evidence type="ECO:0000256" key="2">
    <source>
        <dbReference type="ARBA" id="ARBA00022448"/>
    </source>
</evidence>
<dbReference type="InterPro" id="IPR035906">
    <property type="entry name" value="MetI-like_sf"/>
</dbReference>
<protein>
    <recommendedName>
        <fullName evidence="8">ABC transmembrane type-1 domain-containing protein</fullName>
    </recommendedName>
</protein>
<evidence type="ECO:0000259" key="8">
    <source>
        <dbReference type="PROSITE" id="PS50928"/>
    </source>
</evidence>
<evidence type="ECO:0000256" key="1">
    <source>
        <dbReference type="ARBA" id="ARBA00004651"/>
    </source>
</evidence>
<dbReference type="EMBL" id="BJXN01000001">
    <property type="protein sequence ID" value="GEM88697.1"/>
    <property type="molecule type" value="Genomic_DNA"/>
</dbReference>
<keyword evidence="3" id="KW-1003">Cell membrane</keyword>
<feature type="domain" description="ABC transmembrane type-1" evidence="8">
    <location>
        <begin position="206"/>
        <end position="396"/>
    </location>
</feature>
<name>A0A511RHX3_9DEIN</name>
<proteinExistence type="inferred from homology"/>
<feature type="transmembrane region" description="Helical" evidence="7">
    <location>
        <begin position="133"/>
        <end position="154"/>
    </location>
</feature>
<comment type="caution">
    <text evidence="9">The sequence shown here is derived from an EMBL/GenBank/DDBJ whole genome shotgun (WGS) entry which is preliminary data.</text>
</comment>
<dbReference type="InterPro" id="IPR000515">
    <property type="entry name" value="MetI-like"/>
</dbReference>
<dbReference type="Gene3D" id="1.10.3720.10">
    <property type="entry name" value="MetI-like"/>
    <property type="match status" value="1"/>
</dbReference>
<feature type="transmembrane region" description="Helical" evidence="7">
    <location>
        <begin position="210"/>
        <end position="232"/>
    </location>
</feature>
<organism evidence="9 10">
    <name type="scientific">Oceanithermus desulfurans NBRC 100063</name>
    <dbReference type="NCBI Taxonomy" id="1227550"/>
    <lineage>
        <taxon>Bacteria</taxon>
        <taxon>Thermotogati</taxon>
        <taxon>Deinococcota</taxon>
        <taxon>Deinococci</taxon>
        <taxon>Thermales</taxon>
        <taxon>Thermaceae</taxon>
        <taxon>Oceanithermus</taxon>
    </lineage>
</organism>
<evidence type="ECO:0000256" key="3">
    <source>
        <dbReference type="ARBA" id="ARBA00022475"/>
    </source>
</evidence>
<evidence type="ECO:0000256" key="4">
    <source>
        <dbReference type="ARBA" id="ARBA00022692"/>
    </source>
</evidence>
<dbReference type="CDD" id="cd06261">
    <property type="entry name" value="TM_PBP2"/>
    <property type="match status" value="1"/>
</dbReference>
<dbReference type="PANTHER" id="PTHR32243">
    <property type="entry name" value="MALTOSE TRANSPORT SYSTEM PERMEASE-RELATED"/>
    <property type="match status" value="1"/>
</dbReference>
<evidence type="ECO:0000256" key="5">
    <source>
        <dbReference type="ARBA" id="ARBA00022989"/>
    </source>
</evidence>
<gene>
    <name evidence="9" type="ORF">ODE01S_01310</name>
</gene>
<dbReference type="Proteomes" id="UP000321827">
    <property type="component" value="Unassembled WGS sequence"/>
</dbReference>
<keyword evidence="6 7" id="KW-0472">Membrane</keyword>
<feature type="transmembrane region" description="Helical" evidence="7">
    <location>
        <begin position="274"/>
        <end position="297"/>
    </location>
</feature>
<comment type="subcellular location">
    <subcellularLocation>
        <location evidence="1 7">Cell membrane</location>
        <topology evidence="1 7">Multi-pass membrane protein</topology>
    </subcellularLocation>
</comment>
<dbReference type="Pfam" id="PF00528">
    <property type="entry name" value="BPD_transp_1"/>
    <property type="match status" value="1"/>
</dbReference>
<comment type="similarity">
    <text evidence="7">Belongs to the binding-protein-dependent transport system permease family.</text>
</comment>
<keyword evidence="4 7" id="KW-0812">Transmembrane</keyword>
<reference evidence="9 10" key="1">
    <citation type="submission" date="2019-07" db="EMBL/GenBank/DDBJ databases">
        <title>Whole genome shotgun sequence of Oceanithermus desulfurans NBRC 100063.</title>
        <authorList>
            <person name="Hosoyama A."/>
            <person name="Uohara A."/>
            <person name="Ohji S."/>
            <person name="Ichikawa N."/>
        </authorList>
    </citation>
    <scope>NUCLEOTIDE SEQUENCE [LARGE SCALE GENOMIC DNA]</scope>
    <source>
        <strain evidence="9 10">NBRC 100063</strain>
    </source>
</reference>
<evidence type="ECO:0000313" key="10">
    <source>
        <dbReference type="Proteomes" id="UP000321827"/>
    </source>
</evidence>
<evidence type="ECO:0000313" key="9">
    <source>
        <dbReference type="EMBL" id="GEM88697.1"/>
    </source>
</evidence>
<dbReference type="GO" id="GO:0055085">
    <property type="term" value="P:transmembrane transport"/>
    <property type="evidence" value="ECO:0007669"/>
    <property type="project" value="InterPro"/>
</dbReference>
<dbReference type="PANTHER" id="PTHR32243:SF18">
    <property type="entry name" value="INNER MEMBRANE ABC TRANSPORTER PERMEASE PROTEIN YCJP"/>
    <property type="match status" value="1"/>
</dbReference>
<dbReference type="SUPFAM" id="SSF161098">
    <property type="entry name" value="MetI-like"/>
    <property type="match status" value="1"/>
</dbReference>
<dbReference type="AlphaFoldDB" id="A0A511RHX3"/>
<feature type="transmembrane region" description="Helical" evidence="7">
    <location>
        <begin position="377"/>
        <end position="396"/>
    </location>
</feature>
<feature type="transmembrane region" description="Helical" evidence="7">
    <location>
        <begin position="92"/>
        <end position="113"/>
    </location>
</feature>
<dbReference type="InterPro" id="IPR050901">
    <property type="entry name" value="BP-dep_ABC_trans_perm"/>
</dbReference>
<keyword evidence="2 7" id="KW-0813">Transport</keyword>
<dbReference type="RefSeq" id="WP_147144826.1">
    <property type="nucleotide sequence ID" value="NZ_BJXN01000001.1"/>
</dbReference>
<accession>A0A511RHX3</accession>
<dbReference type="GO" id="GO:0005886">
    <property type="term" value="C:plasma membrane"/>
    <property type="evidence" value="ECO:0007669"/>
    <property type="project" value="UniProtKB-SubCell"/>
</dbReference>
<dbReference type="OrthoDB" id="9794684at2"/>
<feature type="transmembrane region" description="Helical" evidence="7">
    <location>
        <begin position="62"/>
        <end position="80"/>
    </location>
</feature>
<dbReference type="PROSITE" id="PS50928">
    <property type="entry name" value="ABC_TM1"/>
    <property type="match status" value="1"/>
</dbReference>
<evidence type="ECO:0000256" key="6">
    <source>
        <dbReference type="ARBA" id="ARBA00023136"/>
    </source>
</evidence>
<feature type="transmembrane region" description="Helical" evidence="7">
    <location>
        <begin position="34"/>
        <end position="55"/>
    </location>
</feature>